<dbReference type="Pfam" id="PF00646">
    <property type="entry name" value="F-box"/>
    <property type="match status" value="1"/>
</dbReference>
<feature type="domain" description="F-box" evidence="2">
    <location>
        <begin position="129"/>
        <end position="160"/>
    </location>
</feature>
<feature type="compositionally biased region" description="Polar residues" evidence="1">
    <location>
        <begin position="62"/>
        <end position="82"/>
    </location>
</feature>
<keyword evidence="4" id="KW-1185">Reference proteome</keyword>
<dbReference type="SUPFAM" id="SSF81383">
    <property type="entry name" value="F-box domain"/>
    <property type="match status" value="1"/>
</dbReference>
<dbReference type="InterPro" id="IPR036047">
    <property type="entry name" value="F-box-like_dom_sf"/>
</dbReference>
<sequence length="233" mass="25328">MHRNQPHIPSAGAAAVPILDLKPAKRRGNYNCSRCGMPKKGHSCNVAVQATSAATPGPTTTVDSSCSASRTSNTPQSRQPSNFRRALSFDDVDVRCDSPERAVDNSDYQESPPDLDPDEVMRSGGLSAVCLWEVLRRLPPVELIAAAGVCKGWRDTARSLWRAAEELRLRVPRRTQLGFVGSLLQKCPALVRLSLRMESDVDSTMLACIAFSCPNLESMEICTSETAVNRITG</sequence>
<evidence type="ECO:0000256" key="1">
    <source>
        <dbReference type="SAM" id="MobiDB-lite"/>
    </source>
</evidence>
<dbReference type="Proteomes" id="UP001054252">
    <property type="component" value="Unassembled WGS sequence"/>
</dbReference>
<gene>
    <name evidence="3" type="ORF">SLEP1_g961</name>
</gene>
<comment type="caution">
    <text evidence="3">The sequence shown here is derived from an EMBL/GenBank/DDBJ whole genome shotgun (WGS) entry which is preliminary data.</text>
</comment>
<protein>
    <recommendedName>
        <fullName evidence="2">F-box domain-containing protein</fullName>
    </recommendedName>
</protein>
<organism evidence="3 4">
    <name type="scientific">Rubroshorea leprosula</name>
    <dbReference type="NCBI Taxonomy" id="152421"/>
    <lineage>
        <taxon>Eukaryota</taxon>
        <taxon>Viridiplantae</taxon>
        <taxon>Streptophyta</taxon>
        <taxon>Embryophyta</taxon>
        <taxon>Tracheophyta</taxon>
        <taxon>Spermatophyta</taxon>
        <taxon>Magnoliopsida</taxon>
        <taxon>eudicotyledons</taxon>
        <taxon>Gunneridae</taxon>
        <taxon>Pentapetalae</taxon>
        <taxon>rosids</taxon>
        <taxon>malvids</taxon>
        <taxon>Malvales</taxon>
        <taxon>Dipterocarpaceae</taxon>
        <taxon>Rubroshorea</taxon>
    </lineage>
</organism>
<proteinExistence type="predicted"/>
<reference evidence="3 4" key="1">
    <citation type="journal article" date="2021" name="Commun. Biol.">
        <title>The genome of Shorea leprosula (Dipterocarpaceae) highlights the ecological relevance of drought in aseasonal tropical rainforests.</title>
        <authorList>
            <person name="Ng K.K.S."/>
            <person name="Kobayashi M.J."/>
            <person name="Fawcett J.A."/>
            <person name="Hatakeyama M."/>
            <person name="Paape T."/>
            <person name="Ng C.H."/>
            <person name="Ang C.C."/>
            <person name="Tnah L.H."/>
            <person name="Lee C.T."/>
            <person name="Nishiyama T."/>
            <person name="Sese J."/>
            <person name="O'Brien M.J."/>
            <person name="Copetti D."/>
            <person name="Mohd Noor M.I."/>
            <person name="Ong R.C."/>
            <person name="Putra M."/>
            <person name="Sireger I.Z."/>
            <person name="Indrioko S."/>
            <person name="Kosugi Y."/>
            <person name="Izuno A."/>
            <person name="Isagi Y."/>
            <person name="Lee S.L."/>
            <person name="Shimizu K.K."/>
        </authorList>
    </citation>
    <scope>NUCLEOTIDE SEQUENCE [LARGE SCALE GENOMIC DNA]</scope>
    <source>
        <strain evidence="3">214</strain>
    </source>
</reference>
<name>A0AAV5HI46_9ROSI</name>
<dbReference type="EMBL" id="BPVZ01000001">
    <property type="protein sequence ID" value="GKU86435.1"/>
    <property type="molecule type" value="Genomic_DNA"/>
</dbReference>
<evidence type="ECO:0000313" key="3">
    <source>
        <dbReference type="EMBL" id="GKU86435.1"/>
    </source>
</evidence>
<dbReference type="InterPro" id="IPR001810">
    <property type="entry name" value="F-box_dom"/>
</dbReference>
<dbReference type="AlphaFoldDB" id="A0AAV5HI46"/>
<evidence type="ECO:0000259" key="2">
    <source>
        <dbReference type="Pfam" id="PF00646"/>
    </source>
</evidence>
<accession>A0AAV5HI46</accession>
<dbReference type="Gene3D" id="1.20.1280.50">
    <property type="match status" value="1"/>
</dbReference>
<evidence type="ECO:0000313" key="4">
    <source>
        <dbReference type="Proteomes" id="UP001054252"/>
    </source>
</evidence>
<feature type="region of interest" description="Disordered" evidence="1">
    <location>
        <begin position="53"/>
        <end position="82"/>
    </location>
</feature>
<feature type="region of interest" description="Disordered" evidence="1">
    <location>
        <begin position="99"/>
        <end position="118"/>
    </location>
</feature>